<evidence type="ECO:0000313" key="1">
    <source>
        <dbReference type="EMBL" id="OTM00022.1"/>
    </source>
</evidence>
<dbReference type="EMBL" id="NGDO01000017">
    <property type="protein sequence ID" value="OTM00022.1"/>
    <property type="molecule type" value="Genomic_DNA"/>
</dbReference>
<protein>
    <submittedName>
        <fullName evidence="1">Uncharacterized protein</fullName>
    </submittedName>
</protein>
<evidence type="ECO:0000313" key="2">
    <source>
        <dbReference type="Proteomes" id="UP000194767"/>
    </source>
</evidence>
<dbReference type="Proteomes" id="UP000194767">
    <property type="component" value="Unassembled WGS sequence"/>
</dbReference>
<sequence length="71" mass="8218">MAIEFTYIYRVDKKDGLPILALVTLDKEGYFQTLSSADGKLFKIIGSDRIVIEGKEYIWRESSAYKRKPLK</sequence>
<proteinExistence type="predicted"/>
<organism evidence="1 2">
    <name type="scientific">Acinetobacter nosocomialis</name>
    <dbReference type="NCBI Taxonomy" id="106654"/>
    <lineage>
        <taxon>Bacteria</taxon>
        <taxon>Pseudomonadati</taxon>
        <taxon>Pseudomonadota</taxon>
        <taxon>Gammaproteobacteria</taxon>
        <taxon>Moraxellales</taxon>
        <taxon>Moraxellaceae</taxon>
        <taxon>Acinetobacter</taxon>
        <taxon>Acinetobacter calcoaceticus/baumannii complex</taxon>
    </lineage>
</organism>
<dbReference type="RefSeq" id="WP_086222423.1">
    <property type="nucleotide sequence ID" value="NZ_NGDO01000017.1"/>
</dbReference>
<reference evidence="1 2" key="1">
    <citation type="submission" date="2017-05" db="EMBL/GenBank/DDBJ databases">
        <authorList>
            <person name="Kreiswirth B."/>
            <person name="Manca C."/>
            <person name="Chen L."/>
            <person name="Evans S."/>
            <person name="Fowler V."/>
            <person name="Patel R."/>
            <person name="Chambers H."/>
            <person name="Bonomo R."/>
            <person name="Paul V."/>
            <person name="Sankar J."/>
            <person name="Gaind R."/>
            <person name="Ray P."/>
            <person name="Gautam V."/>
            <person name="Biswal M."/>
            <person name="Datta S."/>
            <person name="Walia K."/>
            <person name="Adams M."/>
            <person name="Nelson K."/>
            <person name="Sutton G."/>
            <person name="Fouts D."/>
            <person name="Hujer K."/>
            <person name="Hujer A."/>
        </authorList>
    </citation>
    <scope>NUCLEOTIDE SEQUENCE [LARGE SCALE GENOMIC DNA]</scope>
    <source>
        <strain evidence="1 2">PR324</strain>
    </source>
</reference>
<dbReference type="AlphaFoldDB" id="A0AB36M4Y4"/>
<accession>A0AB36M4Y4</accession>
<gene>
    <name evidence="1" type="ORF">B9X58_03165</name>
</gene>
<comment type="caution">
    <text evidence="1">The sequence shown here is derived from an EMBL/GenBank/DDBJ whole genome shotgun (WGS) entry which is preliminary data.</text>
</comment>
<name>A0AB36M4Y4_ACINO</name>